<keyword evidence="1" id="KW-0472">Membrane</keyword>
<keyword evidence="1" id="KW-1133">Transmembrane helix</keyword>
<gene>
    <name evidence="2" type="ORF">BO99DRAFT_204957</name>
</gene>
<reference evidence="2 3" key="1">
    <citation type="submission" date="2018-02" db="EMBL/GenBank/DDBJ databases">
        <title>The genomes of Aspergillus section Nigri reveals drivers in fungal speciation.</title>
        <authorList>
            <consortium name="DOE Joint Genome Institute"/>
            <person name="Vesth T.C."/>
            <person name="Nybo J."/>
            <person name="Theobald S."/>
            <person name="Brandl J."/>
            <person name="Frisvad J.C."/>
            <person name="Nielsen K.F."/>
            <person name="Lyhne E.K."/>
            <person name="Kogle M.E."/>
            <person name="Kuo A."/>
            <person name="Riley R."/>
            <person name="Clum A."/>
            <person name="Nolan M."/>
            <person name="Lipzen A."/>
            <person name="Salamov A."/>
            <person name="Henrissat B."/>
            <person name="Wiebenga A."/>
            <person name="De vries R.P."/>
            <person name="Grigoriev I.V."/>
            <person name="Mortensen U.H."/>
            <person name="Andersen M.R."/>
            <person name="Baker S.E."/>
        </authorList>
    </citation>
    <scope>NUCLEOTIDE SEQUENCE [LARGE SCALE GENOMIC DNA]</scope>
    <source>
        <strain evidence="2 3">CBS 115571</strain>
    </source>
</reference>
<evidence type="ECO:0000313" key="2">
    <source>
        <dbReference type="EMBL" id="PYI17103.1"/>
    </source>
</evidence>
<organism evidence="2 3">
    <name type="scientific">Aspergillus violaceofuscus (strain CBS 115571)</name>
    <dbReference type="NCBI Taxonomy" id="1450538"/>
    <lineage>
        <taxon>Eukaryota</taxon>
        <taxon>Fungi</taxon>
        <taxon>Dikarya</taxon>
        <taxon>Ascomycota</taxon>
        <taxon>Pezizomycotina</taxon>
        <taxon>Eurotiomycetes</taxon>
        <taxon>Eurotiomycetidae</taxon>
        <taxon>Eurotiales</taxon>
        <taxon>Aspergillaceae</taxon>
        <taxon>Aspergillus</taxon>
    </lineage>
</organism>
<evidence type="ECO:0000313" key="3">
    <source>
        <dbReference type="Proteomes" id="UP000249829"/>
    </source>
</evidence>
<keyword evidence="3" id="KW-1185">Reference proteome</keyword>
<proteinExistence type="predicted"/>
<dbReference type="Proteomes" id="UP000249829">
    <property type="component" value="Unassembled WGS sequence"/>
</dbReference>
<sequence>MQSDSRDSSSPLLFSFSLLLSRALLIVGFLRGPVRTRQATGTTPRSGVLCLPIPYKHTKLHRERSLANGWARSRCRGSICKPPLSWIDNLFLGHDESCLRDP</sequence>
<dbReference type="EMBL" id="KZ825160">
    <property type="protein sequence ID" value="PYI17103.1"/>
    <property type="molecule type" value="Genomic_DNA"/>
</dbReference>
<accession>A0A2V5H833</accession>
<dbReference type="AlphaFoldDB" id="A0A2V5H833"/>
<protein>
    <submittedName>
        <fullName evidence="2">Uncharacterized protein</fullName>
    </submittedName>
</protein>
<keyword evidence="1" id="KW-0812">Transmembrane</keyword>
<name>A0A2V5H833_ASPV1</name>
<evidence type="ECO:0000256" key="1">
    <source>
        <dbReference type="SAM" id="Phobius"/>
    </source>
</evidence>
<feature type="transmembrane region" description="Helical" evidence="1">
    <location>
        <begin position="12"/>
        <end position="30"/>
    </location>
</feature>